<evidence type="ECO:0000256" key="1">
    <source>
        <dbReference type="SAM" id="MobiDB-lite"/>
    </source>
</evidence>
<feature type="compositionally biased region" description="Basic and acidic residues" evidence="1">
    <location>
        <begin position="8"/>
        <end position="33"/>
    </location>
</feature>
<dbReference type="EMBL" id="KZ084101">
    <property type="protein sequence ID" value="OSD03335.1"/>
    <property type="molecule type" value="Genomic_DNA"/>
</dbReference>
<keyword evidence="3" id="KW-1185">Reference proteome</keyword>
<evidence type="ECO:0000313" key="2">
    <source>
        <dbReference type="EMBL" id="OSD03335.1"/>
    </source>
</evidence>
<dbReference type="AlphaFoldDB" id="A0A1Y2IQE3"/>
<name>A0A1Y2IQE3_TRAC3</name>
<organism evidence="2 3">
    <name type="scientific">Trametes coccinea (strain BRFM310)</name>
    <name type="common">Pycnoporus coccineus</name>
    <dbReference type="NCBI Taxonomy" id="1353009"/>
    <lineage>
        <taxon>Eukaryota</taxon>
        <taxon>Fungi</taxon>
        <taxon>Dikarya</taxon>
        <taxon>Basidiomycota</taxon>
        <taxon>Agaricomycotina</taxon>
        <taxon>Agaricomycetes</taxon>
        <taxon>Polyporales</taxon>
        <taxon>Polyporaceae</taxon>
        <taxon>Trametes</taxon>
    </lineage>
</organism>
<reference evidence="2 3" key="1">
    <citation type="journal article" date="2015" name="Biotechnol. Biofuels">
        <title>Enhanced degradation of softwood versus hardwood by the white-rot fungus Pycnoporus coccineus.</title>
        <authorList>
            <person name="Couturier M."/>
            <person name="Navarro D."/>
            <person name="Chevret D."/>
            <person name="Henrissat B."/>
            <person name="Piumi F."/>
            <person name="Ruiz-Duenas F.J."/>
            <person name="Martinez A.T."/>
            <person name="Grigoriev I.V."/>
            <person name="Riley R."/>
            <person name="Lipzen A."/>
            <person name="Berrin J.G."/>
            <person name="Master E.R."/>
            <person name="Rosso M.N."/>
        </authorList>
    </citation>
    <scope>NUCLEOTIDE SEQUENCE [LARGE SCALE GENOMIC DNA]</scope>
    <source>
        <strain evidence="2 3">BRFM310</strain>
    </source>
</reference>
<feature type="region of interest" description="Disordered" evidence="1">
    <location>
        <begin position="1"/>
        <end position="83"/>
    </location>
</feature>
<sequence>MAGESEGEYERQERARVSMSVRRERGGGTRDRLGAVQTMGNGIVGRCPASVGGTTPIDPLSPSVSSPDRPATTRAAQPMPLRPFPLPTHGRGRASLPFPCHLPLLATGSQLVGTTLYTLFQQDRWPVLTGPPLSSVDTDVNEQCTPSGWMNLYTTSDCSSSCASKWRGVA</sequence>
<proteinExistence type="predicted"/>
<gene>
    <name evidence="2" type="ORF">PYCCODRAFT_265636</name>
</gene>
<accession>A0A1Y2IQE3</accession>
<evidence type="ECO:0000313" key="3">
    <source>
        <dbReference type="Proteomes" id="UP000193067"/>
    </source>
</evidence>
<protein>
    <submittedName>
        <fullName evidence="2">Uncharacterized protein</fullName>
    </submittedName>
</protein>
<dbReference type="Proteomes" id="UP000193067">
    <property type="component" value="Unassembled WGS sequence"/>
</dbReference>